<comment type="caution">
    <text evidence="1">The sequence shown here is derived from an EMBL/GenBank/DDBJ whole genome shotgun (WGS) entry which is preliminary data.</text>
</comment>
<dbReference type="Proteomes" id="UP001428290">
    <property type="component" value="Unassembled WGS sequence"/>
</dbReference>
<name>A0ABP9X2L3_9CHLR</name>
<dbReference type="EMBL" id="BAABRU010000010">
    <property type="protein sequence ID" value="GAA5529093.1"/>
    <property type="molecule type" value="Genomic_DNA"/>
</dbReference>
<protein>
    <submittedName>
        <fullName evidence="1">Uncharacterized protein</fullName>
    </submittedName>
</protein>
<proteinExistence type="predicted"/>
<gene>
    <name evidence="1" type="ORF">Hgul01_02897</name>
</gene>
<keyword evidence="2" id="KW-1185">Reference proteome</keyword>
<dbReference type="RefSeq" id="WP_345722711.1">
    <property type="nucleotide sequence ID" value="NZ_BAABRU010000010.1"/>
</dbReference>
<accession>A0ABP9X2L3</accession>
<organism evidence="1 2">
    <name type="scientific">Herpetosiphon gulosus</name>
    <dbReference type="NCBI Taxonomy" id="1973496"/>
    <lineage>
        <taxon>Bacteria</taxon>
        <taxon>Bacillati</taxon>
        <taxon>Chloroflexota</taxon>
        <taxon>Chloroflexia</taxon>
        <taxon>Herpetosiphonales</taxon>
        <taxon>Herpetosiphonaceae</taxon>
        <taxon>Herpetosiphon</taxon>
    </lineage>
</organism>
<evidence type="ECO:0000313" key="1">
    <source>
        <dbReference type="EMBL" id="GAA5529093.1"/>
    </source>
</evidence>
<evidence type="ECO:0000313" key="2">
    <source>
        <dbReference type="Proteomes" id="UP001428290"/>
    </source>
</evidence>
<sequence>MFTLKKEIIIYTLYIKKKDIKKERYIPDNGTIVIVQGWNTPDLPDNLKIMQNDEIMIVSTMRHEVYSNEWIEEFNSIIDPWIQSNPERLILDLRKRPIENTSTVEEDWSTATQANFFDLPAIQPYQSVVSPEIFIEGAEYQSLVTRYERNPEARQRCIDHYGSACFICDFDFAKVYGDLGSV</sequence>
<reference evidence="1 2" key="1">
    <citation type="submission" date="2024-02" db="EMBL/GenBank/DDBJ databases">
        <title>Herpetosiphon gulosus NBRC 112829.</title>
        <authorList>
            <person name="Ichikawa N."/>
            <person name="Katano-Makiyama Y."/>
            <person name="Hidaka K."/>
        </authorList>
    </citation>
    <scope>NUCLEOTIDE SEQUENCE [LARGE SCALE GENOMIC DNA]</scope>
    <source>
        <strain evidence="1 2">NBRC 112829</strain>
    </source>
</reference>